<dbReference type="Pfam" id="PF13458">
    <property type="entry name" value="Peripla_BP_6"/>
    <property type="match status" value="1"/>
</dbReference>
<dbReference type="PANTHER" id="PTHR47235">
    <property type="entry name" value="BLR6548 PROTEIN"/>
    <property type="match status" value="1"/>
</dbReference>
<evidence type="ECO:0000256" key="1">
    <source>
        <dbReference type="ARBA" id="ARBA00010062"/>
    </source>
</evidence>
<dbReference type="SUPFAM" id="SSF53822">
    <property type="entry name" value="Periplasmic binding protein-like I"/>
    <property type="match status" value="1"/>
</dbReference>
<feature type="domain" description="Leucine-binding protein" evidence="5">
    <location>
        <begin position="62"/>
        <end position="400"/>
    </location>
</feature>
<proteinExistence type="inferred from homology"/>
<dbReference type="PROSITE" id="PS51257">
    <property type="entry name" value="PROKAR_LIPOPROTEIN"/>
    <property type="match status" value="1"/>
</dbReference>
<dbReference type="InterPro" id="IPR028081">
    <property type="entry name" value="Leu-bd"/>
</dbReference>
<accession>A0A511V5C9</accession>
<dbReference type="InterPro" id="IPR028082">
    <property type="entry name" value="Peripla_BP_I"/>
</dbReference>
<dbReference type="PANTHER" id="PTHR47235:SF1">
    <property type="entry name" value="BLR6548 PROTEIN"/>
    <property type="match status" value="1"/>
</dbReference>
<sequence length="420" mass="45225">MVKINRKSLMAIGSVVVSFSLLLSACGGGTTSAPTNAEAPKSTGSAKQEAGKSAPGITDSEILIGNWATQSGPAAFYGAIAKGVDAYFQYVNEQGGVNGRKLKLVTYDEEYQPSRAVAISKKLIEEDKVFAIVGNDCTSCNKAALPQFKKEGIPVVGVSSGADVFVNPVIPNVYGLLTNYGVEARIFVNYAVDELKAKRIGIFYQNDDFGKSGYNAAIDELKKKGIQPVAEIPYNTTDVDFSSPALKMKEANPDVVLSFTITKSTAAYKKELHKVGVNVPFMVTSVGGADNNLFNLAGEAWKNVYSSSWTALVGSDDPKVKKYEEALGKYAKGVNPSGPALWGWAEAEVLVEGLRRAGDDLSRENFMKQLETLKDWNEGLAFNVTYTPENHYGTTSVIIIKDQDGKMVKASDVIKYEVGK</sequence>
<dbReference type="Proteomes" id="UP000321157">
    <property type="component" value="Unassembled WGS sequence"/>
</dbReference>
<feature type="signal peptide" evidence="4">
    <location>
        <begin position="1"/>
        <end position="25"/>
    </location>
</feature>
<feature type="chain" id="PRO_5038459948" evidence="4">
    <location>
        <begin position="26"/>
        <end position="420"/>
    </location>
</feature>
<comment type="similarity">
    <text evidence="1">Belongs to the leucine-binding protein family.</text>
</comment>
<evidence type="ECO:0000256" key="3">
    <source>
        <dbReference type="SAM" id="MobiDB-lite"/>
    </source>
</evidence>
<dbReference type="EMBL" id="BJXX01000058">
    <property type="protein sequence ID" value="GEN33959.1"/>
    <property type="molecule type" value="Genomic_DNA"/>
</dbReference>
<protein>
    <submittedName>
        <fullName evidence="6">Branched-chain amino acid ABC transporter substrate-binding protein</fullName>
    </submittedName>
</protein>
<gene>
    <name evidence="6" type="ORF">ADA01nite_14190</name>
</gene>
<evidence type="ECO:0000259" key="5">
    <source>
        <dbReference type="Pfam" id="PF13458"/>
    </source>
</evidence>
<reference evidence="6 7" key="1">
    <citation type="submission" date="2019-07" db="EMBL/GenBank/DDBJ databases">
        <title>Whole genome shotgun sequence of Aneurinibacillus danicus NBRC 102444.</title>
        <authorList>
            <person name="Hosoyama A."/>
            <person name="Uohara A."/>
            <person name="Ohji S."/>
            <person name="Ichikawa N."/>
        </authorList>
    </citation>
    <scope>NUCLEOTIDE SEQUENCE [LARGE SCALE GENOMIC DNA]</scope>
    <source>
        <strain evidence="6 7">NBRC 102444</strain>
    </source>
</reference>
<name>A0A511V5C9_9BACL</name>
<organism evidence="6 7">
    <name type="scientific">Aneurinibacillus danicus</name>
    <dbReference type="NCBI Taxonomy" id="267746"/>
    <lineage>
        <taxon>Bacteria</taxon>
        <taxon>Bacillati</taxon>
        <taxon>Bacillota</taxon>
        <taxon>Bacilli</taxon>
        <taxon>Bacillales</taxon>
        <taxon>Paenibacillaceae</taxon>
        <taxon>Aneurinibacillus group</taxon>
        <taxon>Aneurinibacillus</taxon>
    </lineage>
</organism>
<evidence type="ECO:0000313" key="6">
    <source>
        <dbReference type="EMBL" id="GEN33959.1"/>
    </source>
</evidence>
<dbReference type="AlphaFoldDB" id="A0A511V5C9"/>
<keyword evidence="2 4" id="KW-0732">Signal</keyword>
<dbReference type="Gene3D" id="3.40.50.2300">
    <property type="match status" value="2"/>
</dbReference>
<comment type="caution">
    <text evidence="6">The sequence shown here is derived from an EMBL/GenBank/DDBJ whole genome shotgun (WGS) entry which is preliminary data.</text>
</comment>
<evidence type="ECO:0000256" key="4">
    <source>
        <dbReference type="SAM" id="SignalP"/>
    </source>
</evidence>
<evidence type="ECO:0000313" key="7">
    <source>
        <dbReference type="Proteomes" id="UP000321157"/>
    </source>
</evidence>
<dbReference type="RefSeq" id="WP_146809251.1">
    <property type="nucleotide sequence ID" value="NZ_BJXX01000058.1"/>
</dbReference>
<dbReference type="OrthoDB" id="9783240at2"/>
<evidence type="ECO:0000256" key="2">
    <source>
        <dbReference type="ARBA" id="ARBA00022729"/>
    </source>
</evidence>
<feature type="region of interest" description="Disordered" evidence="3">
    <location>
        <begin position="31"/>
        <end position="54"/>
    </location>
</feature>
<dbReference type="CDD" id="cd06343">
    <property type="entry name" value="PBP1_ABC_ligand_binding-like"/>
    <property type="match status" value="1"/>
</dbReference>
<keyword evidence="7" id="KW-1185">Reference proteome</keyword>